<name>A0ABS8ND23_9BACT</name>
<feature type="transmembrane region" description="Helical" evidence="1">
    <location>
        <begin position="56"/>
        <end position="78"/>
    </location>
</feature>
<comment type="caution">
    <text evidence="4">The sequence shown here is derived from an EMBL/GenBank/DDBJ whole genome shotgun (WGS) entry which is preliminary data.</text>
</comment>
<dbReference type="InterPro" id="IPR024163">
    <property type="entry name" value="Aerotolerance_reg_N"/>
</dbReference>
<protein>
    <submittedName>
        <fullName evidence="4">BatA domain-containing protein</fullName>
    </submittedName>
</protein>
<feature type="domain" description="CARDB" evidence="3">
    <location>
        <begin position="237"/>
        <end position="326"/>
    </location>
</feature>
<keyword evidence="1" id="KW-1133">Transmembrane helix</keyword>
<dbReference type="InterPro" id="IPR011635">
    <property type="entry name" value="CARDB"/>
</dbReference>
<dbReference type="InterPro" id="IPR013783">
    <property type="entry name" value="Ig-like_fold"/>
</dbReference>
<dbReference type="EMBL" id="JAJKFW010000006">
    <property type="protein sequence ID" value="MCC9641444.1"/>
    <property type="molecule type" value="Genomic_DNA"/>
</dbReference>
<dbReference type="Pfam" id="PF07705">
    <property type="entry name" value="CARDB"/>
    <property type="match status" value="1"/>
</dbReference>
<dbReference type="SUPFAM" id="SSF53300">
    <property type="entry name" value="vWA-like"/>
    <property type="match status" value="1"/>
</dbReference>
<keyword evidence="1" id="KW-0812">Transmembrane</keyword>
<proteinExistence type="predicted"/>
<dbReference type="Pfam" id="PF07584">
    <property type="entry name" value="BatA"/>
    <property type="match status" value="1"/>
</dbReference>
<evidence type="ECO:0000259" key="3">
    <source>
        <dbReference type="Pfam" id="PF07705"/>
    </source>
</evidence>
<sequence length="761" mass="84546">MNFLNLGMLAGALAFIVPLAIHLLFRSRYRSLDWGAMFLLKDVVAQNRRRMQWHQWILLALRCAIPILLALAMARPLLSSARALPGSEPLTLVLLLDDSRSMQAAGRHDRAFQAASGLIENLSRRDEVILVTTSRLEEAFERSSPRDALAKLSECTFNGPPSDYTTTLRVGLDACQEASHPNRRIVLCGDFQTNCLPSSNRWLESVDEIRGQLDRMTPSPRVDLLNVSGADDALDNLLVESIETTSPAVLKDRSVQFIASVRNDSDRAISRIGGRWLLNGQSVQTDSIDLAPRSTARVAFTHVPDQSGNHSIAFAVEHTDAIAADNRRRLAWNALEQIQVWLVDGAPSNEPLESETDFLRLALSPFAFATVDQHERADLVSSRVLSPSNWKRELRKHLDTASRPDVIVFANLQKSTLDRSDDRDLLQSFFASDGQVVFFDGEQVSAESWNQMDWLPAKLDRLITSSDVQQVLDDTVEVTADEQLDLGFSILPPRGRQSVWGSLQDAGDAIWEEVRVGRYRRLQLDPSTAETTSILLRTADQAPLVVRRGPVIQFAIGCDAEWSTFPLRAIYLPMMQQLFLDLVGDQESLNVTAGDPMLLPRTGSAWKVTLPDGTQADFATPSDLQTVNDSEPNLSLRQFASTDAPGIYQFQPAESGGEQETSDSSLIRVAEIPAEESNLRGLESDQIETFAERIDARLFATPDALVEATASDRFGQEVWRPLMALVLLVLIAELLWQQFAGRPKSSIRTWTRPIVSTQGRS</sequence>
<dbReference type="InterPro" id="IPR011933">
    <property type="entry name" value="Double_TM_dom"/>
</dbReference>
<keyword evidence="5" id="KW-1185">Reference proteome</keyword>
<organism evidence="4 5">
    <name type="scientific">Rhodopirellula halodulae</name>
    <dbReference type="NCBI Taxonomy" id="2894198"/>
    <lineage>
        <taxon>Bacteria</taxon>
        <taxon>Pseudomonadati</taxon>
        <taxon>Planctomycetota</taxon>
        <taxon>Planctomycetia</taxon>
        <taxon>Pirellulales</taxon>
        <taxon>Pirellulaceae</taxon>
        <taxon>Rhodopirellula</taxon>
    </lineage>
</organism>
<dbReference type="PANTHER" id="PTHR37464:SF1">
    <property type="entry name" value="BLL2463 PROTEIN"/>
    <property type="match status" value="1"/>
</dbReference>
<dbReference type="Gene3D" id="2.60.40.10">
    <property type="entry name" value="Immunoglobulins"/>
    <property type="match status" value="1"/>
</dbReference>
<dbReference type="PANTHER" id="PTHR37464">
    <property type="entry name" value="BLL2463 PROTEIN"/>
    <property type="match status" value="1"/>
</dbReference>
<feature type="transmembrane region" description="Helical" evidence="1">
    <location>
        <begin position="6"/>
        <end position="25"/>
    </location>
</feature>
<dbReference type="InterPro" id="IPR036465">
    <property type="entry name" value="vWFA_dom_sf"/>
</dbReference>
<dbReference type="Gene3D" id="3.40.50.410">
    <property type="entry name" value="von Willebrand factor, type A domain"/>
    <property type="match status" value="1"/>
</dbReference>
<evidence type="ECO:0000313" key="5">
    <source>
        <dbReference type="Proteomes" id="UP001430306"/>
    </source>
</evidence>
<gene>
    <name evidence="4" type="ORF">LOC71_04100</name>
</gene>
<evidence type="ECO:0000259" key="2">
    <source>
        <dbReference type="Pfam" id="PF07584"/>
    </source>
</evidence>
<evidence type="ECO:0000256" key="1">
    <source>
        <dbReference type="SAM" id="Phobius"/>
    </source>
</evidence>
<keyword evidence="1" id="KW-0472">Membrane</keyword>
<dbReference type="NCBIfam" id="TIGR02226">
    <property type="entry name" value="two_anch"/>
    <property type="match status" value="1"/>
</dbReference>
<accession>A0ABS8ND23</accession>
<reference evidence="4" key="1">
    <citation type="submission" date="2021-11" db="EMBL/GenBank/DDBJ databases">
        <title>Genome sequence.</title>
        <authorList>
            <person name="Sun Q."/>
        </authorList>
    </citation>
    <scope>NUCLEOTIDE SEQUENCE</scope>
    <source>
        <strain evidence="4">JC740</strain>
    </source>
</reference>
<dbReference type="RefSeq" id="WP_230271578.1">
    <property type="nucleotide sequence ID" value="NZ_JAJKFW010000006.1"/>
</dbReference>
<feature type="domain" description="Aerotolerance regulator N-terminal" evidence="2">
    <location>
        <begin position="1"/>
        <end position="76"/>
    </location>
</feature>
<evidence type="ECO:0000313" key="4">
    <source>
        <dbReference type="EMBL" id="MCC9641444.1"/>
    </source>
</evidence>
<dbReference type="Proteomes" id="UP001430306">
    <property type="component" value="Unassembled WGS sequence"/>
</dbReference>